<organism evidence="1 2">
    <name type="scientific">Methanobacterium alkalithermotolerans</name>
    <dbReference type="NCBI Taxonomy" id="2731220"/>
    <lineage>
        <taxon>Archaea</taxon>
        <taxon>Methanobacteriati</taxon>
        <taxon>Methanobacteriota</taxon>
        <taxon>Methanomada group</taxon>
        <taxon>Methanobacteria</taxon>
        <taxon>Methanobacteriales</taxon>
        <taxon>Methanobacteriaceae</taxon>
        <taxon>Methanobacterium</taxon>
    </lineage>
</organism>
<gene>
    <name evidence="1" type="ORF">HYG87_10570</name>
</gene>
<name>A0A8T8K809_9EURY</name>
<dbReference type="Proteomes" id="UP000681041">
    <property type="component" value="Chromosome"/>
</dbReference>
<dbReference type="KEGG" id="meme:HYG87_10570"/>
<keyword evidence="2" id="KW-1185">Reference proteome</keyword>
<protein>
    <submittedName>
        <fullName evidence="1">Uncharacterized protein</fullName>
    </submittedName>
</protein>
<dbReference type="AlphaFoldDB" id="A0A8T8K809"/>
<dbReference type="EMBL" id="CP058560">
    <property type="protein sequence ID" value="QUH24167.1"/>
    <property type="molecule type" value="Genomic_DNA"/>
</dbReference>
<evidence type="ECO:0000313" key="2">
    <source>
        <dbReference type="Proteomes" id="UP000681041"/>
    </source>
</evidence>
<dbReference type="RefSeq" id="WP_211533125.1">
    <property type="nucleotide sequence ID" value="NZ_CP058560.1"/>
</dbReference>
<dbReference type="GeneID" id="64821213"/>
<evidence type="ECO:0000313" key="1">
    <source>
        <dbReference type="EMBL" id="QUH24167.1"/>
    </source>
</evidence>
<reference evidence="1" key="1">
    <citation type="submission" date="2020-07" db="EMBL/GenBank/DDBJ databases">
        <title>Methanobacterium. sp. MethCan genome.</title>
        <authorList>
            <person name="Postec A."/>
            <person name="Quemeneur M."/>
        </authorList>
    </citation>
    <scope>NUCLEOTIDE SEQUENCE</scope>
    <source>
        <strain evidence="1">MethCAN</strain>
    </source>
</reference>
<accession>A0A8T8K809</accession>
<dbReference type="OrthoDB" id="79785at2157"/>
<proteinExistence type="predicted"/>
<sequence length="133" mass="15411">MRKKIFENSGSADKIHDELIRSVVTQLEGKGFMVRANHIHHPNGTPRTVKGYTPDIHAFKNLKEIIIEVETCKTIHSDNLLKWRRFSFNNGRRFWLVVPPCCKESAEMKKEVFNLPMEVYCSNLNGKLDKVNV</sequence>